<comment type="caution">
    <text evidence="11">The sequence shown here is derived from an EMBL/GenBank/DDBJ whole genome shotgun (WGS) entry which is preliminary data.</text>
</comment>
<keyword evidence="4 6" id="KW-0378">Hydrolase</keyword>
<dbReference type="Pfam" id="PF00168">
    <property type="entry name" value="C2"/>
    <property type="match status" value="2"/>
</dbReference>
<evidence type="ECO:0000256" key="8">
    <source>
        <dbReference type="SAM" id="MobiDB-lite"/>
    </source>
</evidence>
<accession>A0A8S4P279</accession>
<dbReference type="GO" id="GO:0005544">
    <property type="term" value="F:calcium-dependent phospholipid binding"/>
    <property type="evidence" value="ECO:0007669"/>
    <property type="project" value="TreeGrafter"/>
</dbReference>
<comment type="catalytic activity">
    <reaction evidence="7">
        <text>a 1,2-diacyl-sn-glycero-3-phosphocholine + H2O = a 1-acyl-sn-glycero-3-phosphocholine + a fatty acid + H(+)</text>
        <dbReference type="Rhea" id="RHEA:15801"/>
        <dbReference type="ChEBI" id="CHEBI:15377"/>
        <dbReference type="ChEBI" id="CHEBI:15378"/>
        <dbReference type="ChEBI" id="CHEBI:28868"/>
        <dbReference type="ChEBI" id="CHEBI:57643"/>
        <dbReference type="ChEBI" id="CHEBI:58168"/>
        <dbReference type="EC" id="3.1.1.4"/>
    </reaction>
</comment>
<feature type="compositionally biased region" description="Polar residues" evidence="8">
    <location>
        <begin position="41"/>
        <end position="50"/>
    </location>
</feature>
<protein>
    <recommendedName>
        <fullName evidence="2 7">Phospholipase A2</fullName>
        <ecNumber evidence="2 7">3.1.1.4</ecNumber>
    </recommendedName>
</protein>
<feature type="compositionally biased region" description="Polar residues" evidence="8">
    <location>
        <begin position="1"/>
        <end position="28"/>
    </location>
</feature>
<dbReference type="Pfam" id="PF01735">
    <property type="entry name" value="PLA2_B"/>
    <property type="match status" value="1"/>
</dbReference>
<reference evidence="11" key="1">
    <citation type="submission" date="2022-03" db="EMBL/GenBank/DDBJ databases">
        <authorList>
            <person name="Martin C."/>
        </authorList>
    </citation>
    <scope>NUCLEOTIDE SEQUENCE</scope>
</reference>
<keyword evidence="3 7" id="KW-0963">Cytoplasm</keyword>
<dbReference type="Gene3D" id="3.40.1090.10">
    <property type="entry name" value="Cytosolic phospholipase A2 catalytic domain"/>
    <property type="match status" value="1"/>
</dbReference>
<sequence>MNEGDTNGNLKATTVTSSSLKQDNNMEPENNKHASEHANGKSDTNGNNKENALFNIKSQNVKQEDAQKNNMLEVDNMCSEDETNMVNCTEKQSVKPELLHHMDNITKWEYAKDRLLNRFDPFHVFQVQCRTCALLSVKVKEGRNISKGSRLQDICDTPDPYIQLNVTNRGTRTTETRQDNVNPVWNQSFNFYIAPDSHHKLEINLIDANAVCADTHLGSQSVDLTQLPTDKIIEKTLKFNETSEVDISIKLYKELPKENALRVKVIRIRKITKVSWWKDIRDTPDPFLRLNVPESVSVEKETAHIRNNTNPEWNETHTFYLPPHLHHQLEVKLMDSNWLFSHEKLGVEIFDLDTLTLSETQRVTIKFENGSEVDLELTLFEEDTSLAYSLALCDEEKVFQTEICLRVFESMQTLLGDDAPRTAKEVPTVAMLFSGGGYRAMVGSSGAMKALTDTKLIDIVQYVGGLSGSSWYLSHLYSHQDWPSLDLSRQQAELKNSIDATHYQQFSLKRFLEAAKYMLAKRQRGQPISFTDFYGHVMMHIIMSDRMDSTLSDFAAKIKNGVAPMPLMTSVHVKETVSAEVFHGVHLLWI</sequence>
<evidence type="ECO:0000256" key="2">
    <source>
        <dbReference type="ARBA" id="ARBA00013278"/>
    </source>
</evidence>
<dbReference type="InterPro" id="IPR000008">
    <property type="entry name" value="C2_dom"/>
</dbReference>
<gene>
    <name evidence="11" type="ORF">OFUS_LOCUS12675</name>
</gene>
<dbReference type="InterPro" id="IPR016035">
    <property type="entry name" value="Acyl_Trfase/lysoPLipase"/>
</dbReference>
<feature type="compositionally biased region" description="Basic and acidic residues" evidence="8">
    <location>
        <begin position="29"/>
        <end position="40"/>
    </location>
</feature>
<dbReference type="GO" id="GO:0005829">
    <property type="term" value="C:cytosol"/>
    <property type="evidence" value="ECO:0007669"/>
    <property type="project" value="TreeGrafter"/>
</dbReference>
<organism evidence="11 12">
    <name type="scientific">Owenia fusiformis</name>
    <name type="common">Polychaete worm</name>
    <dbReference type="NCBI Taxonomy" id="6347"/>
    <lineage>
        <taxon>Eukaryota</taxon>
        <taxon>Metazoa</taxon>
        <taxon>Spiralia</taxon>
        <taxon>Lophotrochozoa</taxon>
        <taxon>Annelida</taxon>
        <taxon>Polychaeta</taxon>
        <taxon>Sedentaria</taxon>
        <taxon>Canalipalpata</taxon>
        <taxon>Sabellida</taxon>
        <taxon>Oweniida</taxon>
        <taxon>Oweniidae</taxon>
        <taxon>Owenia</taxon>
    </lineage>
</organism>
<dbReference type="InterPro" id="IPR035892">
    <property type="entry name" value="C2_domain_sf"/>
</dbReference>
<evidence type="ECO:0000259" key="10">
    <source>
        <dbReference type="PROSITE" id="PS51210"/>
    </source>
</evidence>
<keyword evidence="7" id="KW-0106">Calcium</keyword>
<evidence type="ECO:0000256" key="6">
    <source>
        <dbReference type="PROSITE-ProRule" id="PRU00555"/>
    </source>
</evidence>
<dbReference type="GO" id="GO:0005509">
    <property type="term" value="F:calcium ion binding"/>
    <property type="evidence" value="ECO:0007669"/>
    <property type="project" value="TreeGrafter"/>
</dbReference>
<dbReference type="SUPFAM" id="SSF52151">
    <property type="entry name" value="FabD/lysophospholipase-like"/>
    <property type="match status" value="1"/>
</dbReference>
<dbReference type="SMART" id="SM00239">
    <property type="entry name" value="C2"/>
    <property type="match status" value="2"/>
</dbReference>
<evidence type="ECO:0000256" key="1">
    <source>
        <dbReference type="ARBA" id="ARBA00004496"/>
    </source>
</evidence>
<keyword evidence="12" id="KW-1185">Reference proteome</keyword>
<keyword evidence="6 7" id="KW-0442">Lipid degradation</keyword>
<evidence type="ECO:0000313" key="11">
    <source>
        <dbReference type="EMBL" id="CAH1786864.1"/>
    </source>
</evidence>
<feature type="domain" description="C2" evidence="9">
    <location>
        <begin position="241"/>
        <end position="365"/>
    </location>
</feature>
<dbReference type="GO" id="GO:0047498">
    <property type="term" value="F:calcium-dependent phospholipase A2 activity"/>
    <property type="evidence" value="ECO:0007669"/>
    <property type="project" value="TreeGrafter"/>
</dbReference>
<dbReference type="Gene3D" id="2.60.40.150">
    <property type="entry name" value="C2 domain"/>
    <property type="match status" value="2"/>
</dbReference>
<evidence type="ECO:0000256" key="7">
    <source>
        <dbReference type="RuleBase" id="RU362102"/>
    </source>
</evidence>
<feature type="region of interest" description="Disordered" evidence="8">
    <location>
        <begin position="1"/>
        <end position="50"/>
    </location>
</feature>
<proteinExistence type="predicted"/>
<dbReference type="PROSITE" id="PS50004">
    <property type="entry name" value="C2"/>
    <property type="match status" value="2"/>
</dbReference>
<dbReference type="PROSITE" id="PS51210">
    <property type="entry name" value="PLA2C"/>
    <property type="match status" value="1"/>
</dbReference>
<comment type="domain">
    <text evidence="7">The N-terminal C2 domain associates with lipid membranes upon calcium binding.</text>
</comment>
<keyword evidence="7" id="KW-0479">Metal-binding</keyword>
<evidence type="ECO:0000256" key="3">
    <source>
        <dbReference type="ARBA" id="ARBA00022490"/>
    </source>
</evidence>
<evidence type="ECO:0000313" key="12">
    <source>
        <dbReference type="Proteomes" id="UP000749559"/>
    </source>
</evidence>
<evidence type="ECO:0000259" key="9">
    <source>
        <dbReference type="PROSITE" id="PS50004"/>
    </source>
</evidence>
<dbReference type="GO" id="GO:0046475">
    <property type="term" value="P:glycerophospholipid catabolic process"/>
    <property type="evidence" value="ECO:0007669"/>
    <property type="project" value="TreeGrafter"/>
</dbReference>
<dbReference type="OrthoDB" id="419768at2759"/>
<keyword evidence="5 6" id="KW-0443">Lipid metabolism</keyword>
<dbReference type="EC" id="3.1.1.4" evidence="2 7"/>
<dbReference type="InterPro" id="IPR002642">
    <property type="entry name" value="LysoPLipase_cat_dom"/>
</dbReference>
<evidence type="ECO:0000256" key="5">
    <source>
        <dbReference type="ARBA" id="ARBA00023098"/>
    </source>
</evidence>
<feature type="domain" description="PLA2c" evidence="10">
    <location>
        <begin position="378"/>
        <end position="590"/>
    </location>
</feature>
<dbReference type="Proteomes" id="UP000749559">
    <property type="component" value="Unassembled WGS sequence"/>
</dbReference>
<feature type="domain" description="C2" evidence="9">
    <location>
        <begin position="116"/>
        <end position="237"/>
    </location>
</feature>
<comment type="subcellular location">
    <subcellularLocation>
        <location evidence="1">Cytoplasm</location>
    </subcellularLocation>
</comment>
<dbReference type="PANTHER" id="PTHR10728">
    <property type="entry name" value="CYTOSOLIC PHOSPHOLIPASE A2"/>
    <property type="match status" value="1"/>
</dbReference>
<name>A0A8S4P279_OWEFU</name>
<dbReference type="AlphaFoldDB" id="A0A8S4P279"/>
<dbReference type="SUPFAM" id="SSF49562">
    <property type="entry name" value="C2 domain (Calcium/lipid-binding domain, CaLB)"/>
    <property type="match status" value="2"/>
</dbReference>
<evidence type="ECO:0000256" key="4">
    <source>
        <dbReference type="ARBA" id="ARBA00022801"/>
    </source>
</evidence>
<dbReference type="PANTHER" id="PTHR10728:SF40">
    <property type="entry name" value="PATATIN FAMILY PROTEIN"/>
    <property type="match status" value="1"/>
</dbReference>
<dbReference type="EMBL" id="CAIIXF020000006">
    <property type="protein sequence ID" value="CAH1786864.1"/>
    <property type="molecule type" value="Genomic_DNA"/>
</dbReference>